<proteinExistence type="predicted"/>
<organism evidence="1 2">
    <name type="scientific">Pythium insidiosum</name>
    <name type="common">Pythiosis disease agent</name>
    <dbReference type="NCBI Taxonomy" id="114742"/>
    <lineage>
        <taxon>Eukaryota</taxon>
        <taxon>Sar</taxon>
        <taxon>Stramenopiles</taxon>
        <taxon>Oomycota</taxon>
        <taxon>Peronosporomycetes</taxon>
        <taxon>Pythiales</taxon>
        <taxon>Pythiaceae</taxon>
        <taxon>Pythium</taxon>
    </lineage>
</organism>
<dbReference type="Proteomes" id="UP001209570">
    <property type="component" value="Unassembled WGS sequence"/>
</dbReference>
<evidence type="ECO:0000313" key="2">
    <source>
        <dbReference type="Proteomes" id="UP001209570"/>
    </source>
</evidence>
<comment type="caution">
    <text evidence="1">The sequence shown here is derived from an EMBL/GenBank/DDBJ whole genome shotgun (WGS) entry which is preliminary data.</text>
</comment>
<gene>
    <name evidence="1" type="ORF">P43SY_010781</name>
</gene>
<name>A0AAD5Q2U2_PYTIN</name>
<accession>A0AAD5Q2U2</accession>
<dbReference type="AlphaFoldDB" id="A0AAD5Q2U2"/>
<evidence type="ECO:0000313" key="1">
    <source>
        <dbReference type="EMBL" id="KAJ0390585.1"/>
    </source>
</evidence>
<protein>
    <submittedName>
        <fullName evidence="1">Uncharacterized protein</fullName>
    </submittedName>
</protein>
<keyword evidence="2" id="KW-1185">Reference proteome</keyword>
<dbReference type="EMBL" id="JAKCXM010001903">
    <property type="protein sequence ID" value="KAJ0390585.1"/>
    <property type="molecule type" value="Genomic_DNA"/>
</dbReference>
<reference evidence="1" key="1">
    <citation type="submission" date="2021-12" db="EMBL/GenBank/DDBJ databases">
        <title>Prjna785345.</title>
        <authorList>
            <person name="Rujirawat T."/>
            <person name="Krajaejun T."/>
        </authorList>
    </citation>
    <scope>NUCLEOTIDE SEQUENCE</scope>
    <source>
        <strain evidence="1">Pi057C3</strain>
    </source>
</reference>
<sequence length="332" mass="37569">MLTTQEALALVHALVKQLSPTDYASPPLKFSAVARRSPREPIEVDCRAIRLAIGLNFTFQNQRLVGHVHELMDLLSWLAVCPGCTVTENAELWQQIVRLFVGDTISCETITFGDAALFPRWIISFKAEFGEERYSGFVSRPATFDRDQSFVQELFTRTLADGDVNSEAYVQAMARVRPLVEQPLEIPIGIDLDCSRSLQRVHFYEQIRAFVKSLRISTLPNRVKFDSLGLTTGSRSGVVAQIDQIREMNLLIRENSDVWGSRLVLSVPSLDYESCGSGNDNVLSITRVRHEYGSMLTHLLREQQPGDPPLCVQFDANMGFWQASFWLVHERF</sequence>